<feature type="domain" description="Cytidyltransferase-like" evidence="3">
    <location>
        <begin position="19"/>
        <end position="144"/>
    </location>
</feature>
<dbReference type="Gene3D" id="3.40.50.620">
    <property type="entry name" value="HUPs"/>
    <property type="match status" value="1"/>
</dbReference>
<dbReference type="KEGG" id="bmx:BMS_0350"/>
<dbReference type="Pfam" id="PF01467">
    <property type="entry name" value="CTP_transf_like"/>
    <property type="match status" value="1"/>
</dbReference>
<dbReference type="InterPro" id="IPR004821">
    <property type="entry name" value="Cyt_trans-like"/>
</dbReference>
<dbReference type="InterPro" id="IPR014729">
    <property type="entry name" value="Rossmann-like_a/b/a_fold"/>
</dbReference>
<dbReference type="Proteomes" id="UP000008963">
    <property type="component" value="Chromosome"/>
</dbReference>
<keyword evidence="2 4" id="KW-0548">Nucleotidyltransferase</keyword>
<dbReference type="NCBIfam" id="TIGR00125">
    <property type="entry name" value="cyt_tran_rel"/>
    <property type="match status" value="1"/>
</dbReference>
<dbReference type="PATRIC" id="fig|862908.3.peg.336"/>
<keyword evidence="5" id="KW-1185">Reference proteome</keyword>
<evidence type="ECO:0000259" key="3">
    <source>
        <dbReference type="Pfam" id="PF01467"/>
    </source>
</evidence>
<dbReference type="InterPro" id="IPR050385">
    <property type="entry name" value="Archaeal_FAD_synthase"/>
</dbReference>
<dbReference type="AlphaFoldDB" id="E1X3H6"/>
<organism evidence="4 5">
    <name type="scientific">Halobacteriovorax marinus (strain ATCC BAA-682 / DSM 15412 / SJ)</name>
    <name type="common">Bacteriovorax marinus</name>
    <dbReference type="NCBI Taxonomy" id="862908"/>
    <lineage>
        <taxon>Bacteria</taxon>
        <taxon>Pseudomonadati</taxon>
        <taxon>Bdellovibrionota</taxon>
        <taxon>Bacteriovoracia</taxon>
        <taxon>Bacteriovoracales</taxon>
        <taxon>Halobacteriovoraceae</taxon>
        <taxon>Halobacteriovorax</taxon>
    </lineage>
</organism>
<dbReference type="STRING" id="862908.BMS_0350"/>
<dbReference type="SUPFAM" id="SSF52374">
    <property type="entry name" value="Nucleotidylyl transferase"/>
    <property type="match status" value="1"/>
</dbReference>
<reference evidence="5" key="1">
    <citation type="journal article" date="2013" name="ISME J.">
        <title>A small predatory core genome in the divergent marine Bacteriovorax marinus SJ and the terrestrial Bdellovibrio bacteriovorus.</title>
        <authorList>
            <person name="Crossman L.C."/>
            <person name="Chen H."/>
            <person name="Cerdeno-Tarraga A.M."/>
            <person name="Brooks K."/>
            <person name="Quail M.A."/>
            <person name="Pineiro S.A."/>
            <person name="Hobley L."/>
            <person name="Sockett R.E."/>
            <person name="Bentley S.D."/>
            <person name="Parkhill J."/>
            <person name="Williams H.N."/>
            <person name="Stine O.C."/>
        </authorList>
    </citation>
    <scope>NUCLEOTIDE SEQUENCE [LARGE SCALE GENOMIC DNA]</scope>
    <source>
        <strain evidence="5">ATCC BAA-682 / DSM 15412 / SJ</strain>
    </source>
</reference>
<gene>
    <name evidence="4" type="primary">tagD</name>
    <name evidence="4" type="ordered locus">BMS_0350</name>
</gene>
<evidence type="ECO:0000313" key="4">
    <source>
        <dbReference type="EMBL" id="CBW25271.1"/>
    </source>
</evidence>
<name>E1X3H6_HALMS</name>
<dbReference type="PANTHER" id="PTHR43793">
    <property type="entry name" value="FAD SYNTHASE"/>
    <property type="match status" value="1"/>
</dbReference>
<dbReference type="GO" id="GO:0016779">
    <property type="term" value="F:nucleotidyltransferase activity"/>
    <property type="evidence" value="ECO:0007669"/>
    <property type="project" value="UniProtKB-KW"/>
</dbReference>
<keyword evidence="1" id="KW-0808">Transferase</keyword>
<proteinExistence type="predicted"/>
<dbReference type="EMBL" id="FQ312005">
    <property type="protein sequence ID" value="CBW25271.1"/>
    <property type="molecule type" value="Genomic_DNA"/>
</dbReference>
<dbReference type="HOGENOM" id="CLU_034585_2_2_7"/>
<accession>E1X3H6</accession>
<evidence type="ECO:0000256" key="1">
    <source>
        <dbReference type="ARBA" id="ARBA00022679"/>
    </source>
</evidence>
<dbReference type="PANTHER" id="PTHR43793:SF1">
    <property type="entry name" value="FAD SYNTHASE"/>
    <property type="match status" value="1"/>
</dbReference>
<sequence>MLVTSQPWGGSMKKEVVGYTTGVFDLFHVGHVNLLRNAKSMCDKLIVGVSVDELVSYKNKTSVIKYPERAEIVRSVRYVDLVVPQIDMNKLDAWEKYKFDIMFVGSDWQNTDKWNEIEKALGEKGVRVIYFPYTRGVSSTLINEILKERREDK</sequence>
<evidence type="ECO:0000256" key="2">
    <source>
        <dbReference type="ARBA" id="ARBA00022695"/>
    </source>
</evidence>
<evidence type="ECO:0000313" key="5">
    <source>
        <dbReference type="Proteomes" id="UP000008963"/>
    </source>
</evidence>
<protein>
    <submittedName>
        <fullName evidence="4">Glycerol-3-phosphate cytidylyltransferase</fullName>
    </submittedName>
</protein>
<dbReference type="eggNOG" id="COG0615">
    <property type="taxonomic scope" value="Bacteria"/>
</dbReference>